<reference evidence="2" key="1">
    <citation type="submission" date="2023-10" db="EMBL/GenBank/DDBJ databases">
        <authorList>
            <person name="Chen Y."/>
            <person name="Shah S."/>
            <person name="Dougan E. K."/>
            <person name="Thang M."/>
            <person name="Chan C."/>
        </authorList>
    </citation>
    <scope>NUCLEOTIDE SEQUENCE [LARGE SCALE GENOMIC DNA]</scope>
</reference>
<organism evidence="2 3">
    <name type="scientific">Prorocentrum cordatum</name>
    <dbReference type="NCBI Taxonomy" id="2364126"/>
    <lineage>
        <taxon>Eukaryota</taxon>
        <taxon>Sar</taxon>
        <taxon>Alveolata</taxon>
        <taxon>Dinophyceae</taxon>
        <taxon>Prorocentrales</taxon>
        <taxon>Prorocentraceae</taxon>
        <taxon>Prorocentrum</taxon>
    </lineage>
</organism>
<comment type="caution">
    <text evidence="2">The sequence shown here is derived from an EMBL/GenBank/DDBJ whole genome shotgun (WGS) entry which is preliminary data.</text>
</comment>
<name>A0ABN9R8M5_9DINO</name>
<evidence type="ECO:0000313" key="3">
    <source>
        <dbReference type="Proteomes" id="UP001189429"/>
    </source>
</evidence>
<accession>A0ABN9R8M5</accession>
<evidence type="ECO:0000313" key="2">
    <source>
        <dbReference type="EMBL" id="CAK0815246.1"/>
    </source>
</evidence>
<evidence type="ECO:0000256" key="1">
    <source>
        <dbReference type="SAM" id="MobiDB-lite"/>
    </source>
</evidence>
<dbReference type="Proteomes" id="UP001189429">
    <property type="component" value="Unassembled WGS sequence"/>
</dbReference>
<feature type="compositionally biased region" description="Low complexity" evidence="1">
    <location>
        <begin position="92"/>
        <end position="101"/>
    </location>
</feature>
<feature type="region of interest" description="Disordered" evidence="1">
    <location>
        <begin position="87"/>
        <end position="108"/>
    </location>
</feature>
<protein>
    <submittedName>
        <fullName evidence="2">Uncharacterized protein</fullName>
    </submittedName>
</protein>
<proteinExistence type="predicted"/>
<sequence>MVHIATFLGSDSGVLSACRRHAGTQMDRCETADTVSTASSAQVDRRVLDDSVATAASDEALLKREASGLSGVHESVALSVFYYEPSPGTPEAGADAGPRQRAAQRRDRLKRRHLGEQAGHPDGILCEHLMGFCSSDCRICGEGPPLAAEASPAAAPPWPAA</sequence>
<dbReference type="EMBL" id="CAUYUJ010005868">
    <property type="protein sequence ID" value="CAK0815246.1"/>
    <property type="molecule type" value="Genomic_DNA"/>
</dbReference>
<gene>
    <name evidence="2" type="ORF">PCOR1329_LOCUS18603</name>
</gene>
<keyword evidence="3" id="KW-1185">Reference proteome</keyword>